<dbReference type="Pfam" id="PF00251">
    <property type="entry name" value="Glyco_hydro_32N"/>
    <property type="match status" value="1"/>
</dbReference>
<evidence type="ECO:0000256" key="2">
    <source>
        <dbReference type="ARBA" id="ARBA00022801"/>
    </source>
</evidence>
<dbReference type="CDD" id="cd18622">
    <property type="entry name" value="GH32_Inu-like"/>
    <property type="match status" value="1"/>
</dbReference>
<keyword evidence="6" id="KW-0812">Transmembrane</keyword>
<evidence type="ECO:0000259" key="8">
    <source>
        <dbReference type="Pfam" id="PF08244"/>
    </source>
</evidence>
<dbReference type="PANTHER" id="PTHR42800:SF1">
    <property type="entry name" value="EXOINULINASE INUD (AFU_ORTHOLOGUE AFUA_5G00480)"/>
    <property type="match status" value="1"/>
</dbReference>
<evidence type="ECO:0000256" key="1">
    <source>
        <dbReference type="ARBA" id="ARBA00009902"/>
    </source>
</evidence>
<evidence type="ECO:0000256" key="6">
    <source>
        <dbReference type="SAM" id="Phobius"/>
    </source>
</evidence>
<feature type="transmembrane region" description="Helical" evidence="6">
    <location>
        <begin position="21"/>
        <end position="41"/>
    </location>
</feature>
<dbReference type="AlphaFoldDB" id="A0A7W4LVX7"/>
<dbReference type="InterPro" id="IPR001362">
    <property type="entry name" value="Glyco_hydro_32"/>
</dbReference>
<proteinExistence type="inferred from homology"/>
<dbReference type="GO" id="GO:0005737">
    <property type="term" value="C:cytoplasm"/>
    <property type="evidence" value="ECO:0007669"/>
    <property type="project" value="TreeGrafter"/>
</dbReference>
<keyword evidence="3" id="KW-0119">Carbohydrate metabolism</keyword>
<evidence type="ECO:0000313" key="9">
    <source>
        <dbReference type="EMBL" id="QOY26736.1"/>
    </source>
</evidence>
<sequence length="533" mass="60479">MPILHWHFLLFLNKMVNSIMVRKWPIVILIFLGAFLFVGLLPNKTHNSSDTNTEHKKDYRAAYHFTTPDKWKNDPQKPIFFEGKYHYYYLYNRDYPNGNGTEWRHAVSEDLVHWTDEGTAIPKYTNENGDIWSGSVVIDKHNTAGFGKNALVAVTTQPTAKTKAQEQYLWYSTDKGKTFTSYSDQPVMKNPGTKDFRDPKVIWDEQDDKWVMAMAEGEKIGFYESPDLKNWKYTGGFITQQIGLVECPDLYMMRADDGTAKWVLGASANGKPAGKPNTYAYWTGNFDGKEFTADQEEPQWLDYGFDWYGGVTFEDGNSEDPLTKRYALAWMNNWDYPNETPTLKNGFNGTDSIVREIRLQQQDGGTYSLVSEPVEALNQLTSSTDSIEHKQVNGSETLPIKGDTYQLDMDIAWSDIKNAGVRLRESADQSRHIDVGISAEDGCAYVNRSFTDQPDKTGAYVESKAPFDGNKGRVHLKILVDKTSIEVFADDGKTVLTNEVFPKHEDQGITLFSEGGSADFQHIEMKHLGSIHP</sequence>
<keyword evidence="4 5" id="KW-0326">Glycosidase</keyword>
<dbReference type="EC" id="3.2.1.64" evidence="9"/>
<feature type="domain" description="Glycosyl hydrolase family 32 C-terminal" evidence="8">
    <location>
        <begin position="376"/>
        <end position="526"/>
    </location>
</feature>
<dbReference type="SUPFAM" id="SSF75005">
    <property type="entry name" value="Arabinanase/levansucrase/invertase"/>
    <property type="match status" value="1"/>
</dbReference>
<dbReference type="PANTHER" id="PTHR42800">
    <property type="entry name" value="EXOINULINASE INUD (AFU_ORTHOLOGUE AFUA_5G00480)"/>
    <property type="match status" value="1"/>
</dbReference>
<evidence type="ECO:0000256" key="3">
    <source>
        <dbReference type="ARBA" id="ARBA00023277"/>
    </source>
</evidence>
<dbReference type="GO" id="GO:0005987">
    <property type="term" value="P:sucrose catabolic process"/>
    <property type="evidence" value="ECO:0007669"/>
    <property type="project" value="TreeGrafter"/>
</dbReference>
<dbReference type="SUPFAM" id="SSF49899">
    <property type="entry name" value="Concanavalin A-like lectins/glucanases"/>
    <property type="match status" value="1"/>
</dbReference>
<accession>A0A7W4LVX7</accession>
<dbReference type="FunFam" id="2.115.10.20:FF:000003">
    <property type="entry name" value="Levanbiose-producing levanase"/>
    <property type="match status" value="1"/>
</dbReference>
<comment type="similarity">
    <text evidence="1 5">Belongs to the glycosyl hydrolase 32 family.</text>
</comment>
<dbReference type="InterPro" id="IPR013148">
    <property type="entry name" value="Glyco_hydro_32_N"/>
</dbReference>
<evidence type="ECO:0000259" key="7">
    <source>
        <dbReference type="Pfam" id="PF00251"/>
    </source>
</evidence>
<gene>
    <name evidence="9" type="primary">levB</name>
    <name evidence="9" type="ORF">BACVE_001743</name>
</gene>
<dbReference type="Gene3D" id="2.115.10.20">
    <property type="entry name" value="Glycosyl hydrolase domain, family 43"/>
    <property type="match status" value="1"/>
</dbReference>
<evidence type="ECO:0000313" key="10">
    <source>
        <dbReference type="Proteomes" id="UP000587477"/>
    </source>
</evidence>
<keyword evidence="6" id="KW-0472">Membrane</keyword>
<dbReference type="EMBL" id="CP063687">
    <property type="protein sequence ID" value="QOY26736.1"/>
    <property type="molecule type" value="Genomic_DNA"/>
</dbReference>
<dbReference type="Proteomes" id="UP000587477">
    <property type="component" value="Chromosome"/>
</dbReference>
<protein>
    <submittedName>
        <fullName evidence="9">Levanbiose-producing levanase</fullName>
        <ecNumber evidence="9">3.2.1.64</ecNumber>
    </submittedName>
</protein>
<dbReference type="InterPro" id="IPR013320">
    <property type="entry name" value="ConA-like_dom_sf"/>
</dbReference>
<dbReference type="GO" id="GO:0004575">
    <property type="term" value="F:sucrose alpha-glucosidase activity"/>
    <property type="evidence" value="ECO:0007669"/>
    <property type="project" value="TreeGrafter"/>
</dbReference>
<feature type="domain" description="Glycosyl hydrolase family 32 N-terminal" evidence="7">
    <location>
        <begin position="64"/>
        <end position="371"/>
    </location>
</feature>
<keyword evidence="6" id="KW-1133">Transmembrane helix</keyword>
<reference evidence="10" key="1">
    <citation type="submission" date="2020-10" db="EMBL/GenBank/DDBJ databases">
        <title>Complete genome sequence of Bacillus velezensis NST6.</title>
        <authorList>
            <person name="Choi J."/>
        </authorList>
    </citation>
    <scope>NUCLEOTIDE SEQUENCE [LARGE SCALE GENOMIC DNA]</scope>
    <source>
        <strain evidence="10">NST6</strain>
    </source>
</reference>
<dbReference type="GO" id="GO:0033912">
    <property type="term" value="F:2,6-beta-fructan 6-levanbiohydrolase activity"/>
    <property type="evidence" value="ECO:0007669"/>
    <property type="project" value="UniProtKB-EC"/>
</dbReference>
<dbReference type="InterPro" id="IPR013189">
    <property type="entry name" value="Glyco_hydro_32_C"/>
</dbReference>
<dbReference type="SMART" id="SM00640">
    <property type="entry name" value="Glyco_32"/>
    <property type="match status" value="1"/>
</dbReference>
<organism evidence="9 10">
    <name type="scientific">Bacillus velezensis</name>
    <dbReference type="NCBI Taxonomy" id="492670"/>
    <lineage>
        <taxon>Bacteria</taxon>
        <taxon>Bacillati</taxon>
        <taxon>Bacillota</taxon>
        <taxon>Bacilli</taxon>
        <taxon>Bacillales</taxon>
        <taxon>Bacillaceae</taxon>
        <taxon>Bacillus</taxon>
        <taxon>Bacillus amyloliquefaciens group</taxon>
    </lineage>
</organism>
<evidence type="ECO:0000256" key="5">
    <source>
        <dbReference type="RuleBase" id="RU362110"/>
    </source>
</evidence>
<name>A0A7W4LVX7_BACVE</name>
<dbReference type="Pfam" id="PF08244">
    <property type="entry name" value="Glyco_hydro_32C"/>
    <property type="match status" value="1"/>
</dbReference>
<dbReference type="InterPro" id="IPR023296">
    <property type="entry name" value="Glyco_hydro_beta-prop_sf"/>
</dbReference>
<keyword evidence="2 5" id="KW-0378">Hydrolase</keyword>
<evidence type="ECO:0000256" key="4">
    <source>
        <dbReference type="ARBA" id="ARBA00023295"/>
    </source>
</evidence>
<dbReference type="Gene3D" id="2.60.120.560">
    <property type="entry name" value="Exo-inulinase, domain 1"/>
    <property type="match status" value="1"/>
</dbReference>